<evidence type="ECO:0000256" key="5">
    <source>
        <dbReference type="SAM" id="MobiDB-lite"/>
    </source>
</evidence>
<dbReference type="InterPro" id="IPR050430">
    <property type="entry name" value="Peptidase_S1"/>
</dbReference>
<comment type="caution">
    <text evidence="7">The sequence shown here is derived from an EMBL/GenBank/DDBJ whole genome shotgun (WGS) entry which is preliminary data.</text>
</comment>
<keyword evidence="3" id="KW-0720">Serine protease</keyword>
<evidence type="ECO:0000256" key="6">
    <source>
        <dbReference type="SAM" id="SignalP"/>
    </source>
</evidence>
<dbReference type="Gene3D" id="2.40.10.10">
    <property type="entry name" value="Trypsin-like serine proteases"/>
    <property type="match status" value="1"/>
</dbReference>
<keyword evidence="8" id="KW-1185">Reference proteome</keyword>
<keyword evidence="6" id="KW-0732">Signal</keyword>
<gene>
    <name evidence="7" type="ORF">DGAL_LOCUS13950</name>
</gene>
<dbReference type="GO" id="GO:0004252">
    <property type="term" value="F:serine-type endopeptidase activity"/>
    <property type="evidence" value="ECO:0007669"/>
    <property type="project" value="TreeGrafter"/>
</dbReference>
<evidence type="ECO:0000256" key="3">
    <source>
        <dbReference type="ARBA" id="ARBA00022825"/>
    </source>
</evidence>
<reference evidence="7" key="1">
    <citation type="submission" date="2021-11" db="EMBL/GenBank/DDBJ databases">
        <authorList>
            <person name="Schell T."/>
        </authorList>
    </citation>
    <scope>NUCLEOTIDE SEQUENCE</scope>
    <source>
        <strain evidence="7">M5</strain>
    </source>
</reference>
<evidence type="ECO:0000313" key="7">
    <source>
        <dbReference type="EMBL" id="CAH0110384.1"/>
    </source>
</evidence>
<feature type="region of interest" description="Disordered" evidence="5">
    <location>
        <begin position="107"/>
        <end position="140"/>
    </location>
</feature>
<dbReference type="GO" id="GO:0006508">
    <property type="term" value="P:proteolysis"/>
    <property type="evidence" value="ECO:0007669"/>
    <property type="project" value="UniProtKB-KW"/>
</dbReference>
<dbReference type="SUPFAM" id="SSF50494">
    <property type="entry name" value="Trypsin-like serine proteases"/>
    <property type="match status" value="1"/>
</dbReference>
<feature type="signal peptide" evidence="6">
    <location>
        <begin position="1"/>
        <end position="20"/>
    </location>
</feature>
<organism evidence="7 8">
    <name type="scientific">Daphnia galeata</name>
    <dbReference type="NCBI Taxonomy" id="27404"/>
    <lineage>
        <taxon>Eukaryota</taxon>
        <taxon>Metazoa</taxon>
        <taxon>Ecdysozoa</taxon>
        <taxon>Arthropoda</taxon>
        <taxon>Crustacea</taxon>
        <taxon>Branchiopoda</taxon>
        <taxon>Diplostraca</taxon>
        <taxon>Cladocera</taxon>
        <taxon>Anomopoda</taxon>
        <taxon>Daphniidae</taxon>
        <taxon>Daphnia</taxon>
    </lineage>
</organism>
<evidence type="ECO:0008006" key="9">
    <source>
        <dbReference type="Google" id="ProtNLM"/>
    </source>
</evidence>
<protein>
    <recommendedName>
        <fullName evidence="9">Peptidase S1 domain-containing protein</fullName>
    </recommendedName>
</protein>
<dbReference type="InterPro" id="IPR043504">
    <property type="entry name" value="Peptidase_S1_PA_chymotrypsin"/>
</dbReference>
<accession>A0A8J2S3G4</accession>
<dbReference type="EMBL" id="CAKKLH010000303">
    <property type="protein sequence ID" value="CAH0110384.1"/>
    <property type="molecule type" value="Genomic_DNA"/>
</dbReference>
<keyword evidence="1" id="KW-0645">Protease</keyword>
<dbReference type="Proteomes" id="UP000789390">
    <property type="component" value="Unassembled WGS sequence"/>
</dbReference>
<keyword evidence="2" id="KW-0378">Hydrolase</keyword>
<evidence type="ECO:0000256" key="2">
    <source>
        <dbReference type="ARBA" id="ARBA00022801"/>
    </source>
</evidence>
<dbReference type="PANTHER" id="PTHR24276">
    <property type="entry name" value="POLYSERASE-RELATED"/>
    <property type="match status" value="1"/>
</dbReference>
<proteinExistence type="predicted"/>
<evidence type="ECO:0000313" key="8">
    <source>
        <dbReference type="Proteomes" id="UP000789390"/>
    </source>
</evidence>
<dbReference type="InterPro" id="IPR009003">
    <property type="entry name" value="Peptidase_S1_PA"/>
</dbReference>
<evidence type="ECO:0000256" key="1">
    <source>
        <dbReference type="ARBA" id="ARBA00022670"/>
    </source>
</evidence>
<dbReference type="AlphaFoldDB" id="A0A8J2S3G4"/>
<evidence type="ECO:0000256" key="4">
    <source>
        <dbReference type="ARBA" id="ARBA00023157"/>
    </source>
</evidence>
<feature type="chain" id="PRO_5035210220" description="Peptidase S1 domain-containing protein" evidence="6">
    <location>
        <begin position="21"/>
        <end position="310"/>
    </location>
</feature>
<keyword evidence="4" id="KW-1015">Disulfide bond</keyword>
<sequence>MHFILLIVIALVCLDGFVHCESYSPLIHDSNLVTKKNYFPIQLYAVVLYVHFIVGTGVPNVKIIGGSAASAGEFPSMDNDIAMLVLSSPVANVTPVTFPVDSPVISSTVRPTSSKPTTTKPTTTTSKTTTRKPPTTMKTTTGKITTITGKPCSCSTLFPPRTSSPVLMRAFSTYANSVAVIAGWGTGSGSGTSGGFSNVLLKANVIIRDNSFCSAQYGPSFIGADMMCASGPSGTGFCYTLGLAFLVGGAYSKSLEAVEAELGNSPSNRIIGGVPALPGEFPSMANRRVIFWITSMWWNIDRTFPRLNGG</sequence>
<name>A0A8J2S3G4_9CRUS</name>
<dbReference type="PANTHER" id="PTHR24276:SF91">
    <property type="entry name" value="AT26814P-RELATED"/>
    <property type="match status" value="1"/>
</dbReference>